<dbReference type="AlphaFoldDB" id="A0A0A9BI01"/>
<evidence type="ECO:0000313" key="1">
    <source>
        <dbReference type="EMBL" id="JAD60855.1"/>
    </source>
</evidence>
<dbReference type="EMBL" id="GBRH01237040">
    <property type="protein sequence ID" value="JAD60855.1"/>
    <property type="molecule type" value="Transcribed_RNA"/>
</dbReference>
<organism evidence="1">
    <name type="scientific">Arundo donax</name>
    <name type="common">Giant reed</name>
    <name type="synonym">Donax arundinaceus</name>
    <dbReference type="NCBI Taxonomy" id="35708"/>
    <lineage>
        <taxon>Eukaryota</taxon>
        <taxon>Viridiplantae</taxon>
        <taxon>Streptophyta</taxon>
        <taxon>Embryophyta</taxon>
        <taxon>Tracheophyta</taxon>
        <taxon>Spermatophyta</taxon>
        <taxon>Magnoliopsida</taxon>
        <taxon>Liliopsida</taxon>
        <taxon>Poales</taxon>
        <taxon>Poaceae</taxon>
        <taxon>PACMAD clade</taxon>
        <taxon>Arundinoideae</taxon>
        <taxon>Arundineae</taxon>
        <taxon>Arundo</taxon>
    </lineage>
</organism>
<proteinExistence type="predicted"/>
<accession>A0A0A9BI01</accession>
<reference evidence="1" key="2">
    <citation type="journal article" date="2015" name="Data Brief">
        <title>Shoot transcriptome of the giant reed, Arundo donax.</title>
        <authorList>
            <person name="Barrero R.A."/>
            <person name="Guerrero F.D."/>
            <person name="Moolhuijzen P."/>
            <person name="Goolsby J.A."/>
            <person name="Tidwell J."/>
            <person name="Bellgard S.E."/>
            <person name="Bellgard M.I."/>
        </authorList>
    </citation>
    <scope>NUCLEOTIDE SEQUENCE</scope>
    <source>
        <tissue evidence="1">Shoot tissue taken approximately 20 cm above the soil surface</tissue>
    </source>
</reference>
<reference evidence="1" key="1">
    <citation type="submission" date="2014-09" db="EMBL/GenBank/DDBJ databases">
        <authorList>
            <person name="Magalhaes I.L.F."/>
            <person name="Oliveira U."/>
            <person name="Santos F.R."/>
            <person name="Vidigal T.H.D.A."/>
            <person name="Brescovit A.D."/>
            <person name="Santos A.J."/>
        </authorList>
    </citation>
    <scope>NUCLEOTIDE SEQUENCE</scope>
    <source>
        <tissue evidence="1">Shoot tissue taken approximately 20 cm above the soil surface</tissue>
    </source>
</reference>
<name>A0A0A9BI01_ARUDO</name>
<protein>
    <submittedName>
        <fullName evidence="1">Uncharacterized protein</fullName>
    </submittedName>
</protein>
<sequence>MTKFPCQTTPFPLKVPLYSYMRECSLEQSWDKTFFCIVYNDLNILDETITEEKHAC</sequence>